<dbReference type="EMBL" id="JGDM01000071">
    <property type="protein sequence ID" value="EXZ43893.1"/>
    <property type="molecule type" value="Genomic_DNA"/>
</dbReference>
<dbReference type="AlphaFoldDB" id="A0A015YHU7"/>
<organism evidence="1 2">
    <name type="scientific">Bacteroides fragilis str. 2-F-2 #4</name>
    <dbReference type="NCBI Taxonomy" id="1339280"/>
    <lineage>
        <taxon>Bacteria</taxon>
        <taxon>Pseudomonadati</taxon>
        <taxon>Bacteroidota</taxon>
        <taxon>Bacteroidia</taxon>
        <taxon>Bacteroidales</taxon>
        <taxon>Bacteroidaceae</taxon>
        <taxon>Bacteroides</taxon>
    </lineage>
</organism>
<dbReference type="InterPro" id="IPR046733">
    <property type="entry name" value="DUF6625"/>
</dbReference>
<sequence>MSLGEIKERLENAIGVSIKLPQPYKLCDYKPAYGLIFDDIVSKYDYWGWCDPDIIFGDLSLIFNKETLNEFDVIGGAGP</sequence>
<comment type="caution">
    <text evidence="1">The sequence shown here is derived from an EMBL/GenBank/DDBJ whole genome shotgun (WGS) entry which is preliminary data.</text>
</comment>
<protein>
    <submittedName>
        <fullName evidence="1">Uncharacterized protein</fullName>
    </submittedName>
</protein>
<evidence type="ECO:0000313" key="1">
    <source>
        <dbReference type="EMBL" id="EXZ43893.1"/>
    </source>
</evidence>
<accession>A0A015YHU7</accession>
<gene>
    <name evidence="1" type="ORF">M076_2926</name>
</gene>
<reference evidence="1 2" key="1">
    <citation type="submission" date="2014-02" db="EMBL/GenBank/DDBJ databases">
        <authorList>
            <person name="Sears C."/>
            <person name="Carroll K."/>
            <person name="Sack B.R."/>
            <person name="Qadri F."/>
            <person name="Myers L.L."/>
            <person name="Chung G.-T."/>
            <person name="Escheverria P."/>
            <person name="Fraser C.M."/>
            <person name="Sadzewicz L."/>
            <person name="Shefchek K.A."/>
            <person name="Tallon L."/>
            <person name="Das S.P."/>
            <person name="Daugherty S."/>
            <person name="Mongodin E.F."/>
        </authorList>
    </citation>
    <scope>NUCLEOTIDE SEQUENCE [LARGE SCALE GENOMIC DNA]</scope>
    <source>
        <strain evidence="1 2">2-F-2 #4</strain>
    </source>
</reference>
<evidence type="ECO:0000313" key="2">
    <source>
        <dbReference type="Proteomes" id="UP000022272"/>
    </source>
</evidence>
<dbReference type="Proteomes" id="UP000022272">
    <property type="component" value="Unassembled WGS sequence"/>
</dbReference>
<dbReference type="Pfam" id="PF20330">
    <property type="entry name" value="DUF6625"/>
    <property type="match status" value="1"/>
</dbReference>
<dbReference type="PATRIC" id="fig|1339280.3.peg.2792"/>
<proteinExistence type="predicted"/>
<name>A0A015YHU7_BACFG</name>